<dbReference type="Proteomes" id="UP001283361">
    <property type="component" value="Unassembled WGS sequence"/>
</dbReference>
<comment type="similarity">
    <text evidence="1 7">Belongs to the peptidase M2 family.</text>
</comment>
<evidence type="ECO:0000313" key="8">
    <source>
        <dbReference type="EMBL" id="KAK3776945.1"/>
    </source>
</evidence>
<gene>
    <name evidence="8" type="ORF">RRG08_042304</name>
</gene>
<evidence type="ECO:0000256" key="1">
    <source>
        <dbReference type="ARBA" id="ARBA00008139"/>
    </source>
</evidence>
<evidence type="ECO:0000313" key="9">
    <source>
        <dbReference type="Proteomes" id="UP001283361"/>
    </source>
</evidence>
<accession>A0AAE0ZWN9</accession>
<keyword evidence="9" id="KW-1185">Reference proteome</keyword>
<dbReference type="EMBL" id="JAWDGP010003160">
    <property type="protein sequence ID" value="KAK3776945.1"/>
    <property type="molecule type" value="Genomic_DNA"/>
</dbReference>
<comment type="caution">
    <text evidence="7">Lacks conserved residue(s) required for the propagation of feature annotation.</text>
</comment>
<evidence type="ECO:0000256" key="2">
    <source>
        <dbReference type="ARBA" id="ARBA00022729"/>
    </source>
</evidence>
<name>A0AAE0ZWN9_9GAST</name>
<evidence type="ECO:0000256" key="7">
    <source>
        <dbReference type="PROSITE-ProRule" id="PRU01355"/>
    </source>
</evidence>
<dbReference type="Pfam" id="PF01401">
    <property type="entry name" value="Peptidase_M2"/>
    <property type="match status" value="2"/>
</dbReference>
<dbReference type="PANTHER" id="PTHR10514">
    <property type="entry name" value="ANGIOTENSIN-CONVERTING ENZYME"/>
    <property type="match status" value="1"/>
</dbReference>
<keyword evidence="4" id="KW-0325">Glycoprotein</keyword>
<dbReference type="GO" id="GO:0008241">
    <property type="term" value="F:peptidyl-dipeptidase activity"/>
    <property type="evidence" value="ECO:0007669"/>
    <property type="project" value="InterPro"/>
</dbReference>
<dbReference type="PANTHER" id="PTHR10514:SF27">
    <property type="entry name" value="ANGIOTENSIN-CONVERTING ENZYME"/>
    <property type="match status" value="1"/>
</dbReference>
<comment type="caution">
    <text evidence="8">The sequence shown here is derived from an EMBL/GenBank/DDBJ whole genome shotgun (WGS) entry which is preliminary data.</text>
</comment>
<dbReference type="GO" id="GO:0016020">
    <property type="term" value="C:membrane"/>
    <property type="evidence" value="ECO:0007669"/>
    <property type="project" value="InterPro"/>
</dbReference>
<reference evidence="8" key="1">
    <citation type="journal article" date="2023" name="G3 (Bethesda)">
        <title>A reference genome for the long-term kleptoplast-retaining sea slug Elysia crispata morphotype clarki.</title>
        <authorList>
            <person name="Eastman K.E."/>
            <person name="Pendleton A.L."/>
            <person name="Shaikh M.A."/>
            <person name="Suttiyut T."/>
            <person name="Ogas R."/>
            <person name="Tomko P."/>
            <person name="Gavelis G."/>
            <person name="Widhalm J.R."/>
            <person name="Wisecaver J.H."/>
        </authorList>
    </citation>
    <scope>NUCLEOTIDE SEQUENCE</scope>
    <source>
        <strain evidence="8">ECLA1</strain>
    </source>
</reference>
<keyword evidence="2" id="KW-0732">Signal</keyword>
<feature type="binding site" evidence="5">
    <location>
        <position position="82"/>
    </location>
    <ligand>
        <name>chloride</name>
        <dbReference type="ChEBI" id="CHEBI:17996"/>
        <label>1</label>
    </ligand>
</feature>
<dbReference type="AlphaFoldDB" id="A0AAE0ZWN9"/>
<protein>
    <recommendedName>
        <fullName evidence="10">Angiotensin-converting enzyme</fullName>
    </recommendedName>
</protein>
<evidence type="ECO:0000256" key="3">
    <source>
        <dbReference type="ARBA" id="ARBA00023157"/>
    </source>
</evidence>
<keyword evidence="3 6" id="KW-1015">Disulfide bond</keyword>
<organism evidence="8 9">
    <name type="scientific">Elysia crispata</name>
    <name type="common">lettuce slug</name>
    <dbReference type="NCBI Taxonomy" id="231223"/>
    <lineage>
        <taxon>Eukaryota</taxon>
        <taxon>Metazoa</taxon>
        <taxon>Spiralia</taxon>
        <taxon>Lophotrochozoa</taxon>
        <taxon>Mollusca</taxon>
        <taxon>Gastropoda</taxon>
        <taxon>Heterobranchia</taxon>
        <taxon>Euthyneura</taxon>
        <taxon>Panpulmonata</taxon>
        <taxon>Sacoglossa</taxon>
        <taxon>Placobranchoidea</taxon>
        <taxon>Plakobranchidae</taxon>
        <taxon>Elysia</taxon>
    </lineage>
</organism>
<evidence type="ECO:0000256" key="4">
    <source>
        <dbReference type="ARBA" id="ARBA00023180"/>
    </source>
</evidence>
<feature type="disulfide bond" evidence="6">
    <location>
        <begin position="11"/>
        <end position="16"/>
    </location>
</feature>
<evidence type="ECO:0000256" key="5">
    <source>
        <dbReference type="PIRSR" id="PIRSR601548-2"/>
    </source>
</evidence>
<dbReference type="PROSITE" id="PS52011">
    <property type="entry name" value="PEPTIDASE_M2"/>
    <property type="match status" value="1"/>
</dbReference>
<dbReference type="SUPFAM" id="SSF55486">
    <property type="entry name" value="Metalloproteases ('zincins'), catalytic domain"/>
    <property type="match status" value="1"/>
</dbReference>
<sequence length="157" mass="18918">MEKIYAEAEVCMEGSCLKLDPGLTELMRSSRDCQKLSDAWRGWRDQSRKKMKQLYQEYVQLSNEAIRLHQYDDLGSEWRSEYEVMQLENELVDLFDQVLPLYLHLHSYGYTPRKVFQTAEDFFYSLGFDNMTHNFWEKSMLERPEGREWSVTHRPRT</sequence>
<dbReference type="GO" id="GO:0006508">
    <property type="term" value="P:proteolysis"/>
    <property type="evidence" value="ECO:0007669"/>
    <property type="project" value="InterPro"/>
</dbReference>
<evidence type="ECO:0008006" key="10">
    <source>
        <dbReference type="Google" id="ProtNLM"/>
    </source>
</evidence>
<proteinExistence type="inferred from homology"/>
<dbReference type="GO" id="GO:0008237">
    <property type="term" value="F:metallopeptidase activity"/>
    <property type="evidence" value="ECO:0007669"/>
    <property type="project" value="InterPro"/>
</dbReference>
<dbReference type="InterPro" id="IPR001548">
    <property type="entry name" value="Peptidase_M2"/>
</dbReference>
<evidence type="ECO:0000256" key="6">
    <source>
        <dbReference type="PIRSR" id="PIRSR601548-4"/>
    </source>
</evidence>